<evidence type="ECO:0000313" key="5">
    <source>
        <dbReference type="EMBL" id="NGX94118.1"/>
    </source>
</evidence>
<accession>A0A7C9RCZ3</accession>
<dbReference type="Gene3D" id="3.30.2180.10">
    <property type="entry name" value="ATP12-like"/>
    <property type="match status" value="1"/>
</dbReference>
<dbReference type="PANTHER" id="PTHR21013:SF10">
    <property type="entry name" value="ATP SYNTHASE MITOCHONDRIAL F1 COMPLEX ASSEMBLY FACTOR 2"/>
    <property type="match status" value="1"/>
</dbReference>
<keyword evidence="2" id="KW-0809">Transit peptide</keyword>
<dbReference type="Proteomes" id="UP000480266">
    <property type="component" value="Unassembled WGS sequence"/>
</dbReference>
<comment type="similarity">
    <text evidence="1">Belongs to the ATP12 family.</text>
</comment>
<dbReference type="InterPro" id="IPR042272">
    <property type="entry name" value="ATP12_ATP_synth-F1-assembly_N"/>
</dbReference>
<proteinExistence type="inferred from homology"/>
<evidence type="ECO:0000256" key="4">
    <source>
        <dbReference type="SAM" id="MobiDB-lite"/>
    </source>
</evidence>
<evidence type="ECO:0000256" key="3">
    <source>
        <dbReference type="ARBA" id="ARBA00023186"/>
    </source>
</evidence>
<evidence type="ECO:0000313" key="6">
    <source>
        <dbReference type="Proteomes" id="UP000480266"/>
    </source>
</evidence>
<dbReference type="SUPFAM" id="SSF160909">
    <property type="entry name" value="ATP12-like"/>
    <property type="match status" value="1"/>
</dbReference>
<protein>
    <submittedName>
        <fullName evidence="5">ATPase</fullName>
    </submittedName>
</protein>
<dbReference type="EMBL" id="JAAMRR010000127">
    <property type="protein sequence ID" value="NGX94118.1"/>
    <property type="molecule type" value="Genomic_DNA"/>
</dbReference>
<dbReference type="Pfam" id="PF07542">
    <property type="entry name" value="ATP12"/>
    <property type="match status" value="1"/>
</dbReference>
<gene>
    <name evidence="5" type="ORF">G4V63_02370</name>
</gene>
<keyword evidence="6" id="KW-1185">Reference proteome</keyword>
<dbReference type="GO" id="GO:0043461">
    <property type="term" value="P:proton-transporting ATP synthase complex assembly"/>
    <property type="evidence" value="ECO:0007669"/>
    <property type="project" value="InterPro"/>
</dbReference>
<feature type="compositionally biased region" description="Basic and acidic residues" evidence="4">
    <location>
        <begin position="1"/>
        <end position="21"/>
    </location>
</feature>
<sequence length="256" mass="27926">MRELFDEVAGKSPLDPREASRKSSRTPLRKRFYTSAGVAEGPDGFTVTLDGKPIRTPGRNPLAAPTRELAEAMAAEWDAQTDNIDPMSMPLTRLANSVIDGVVKDVQTVADDAAKYFETDLLFYRAGFPDALIARQAEHWDPVLRWAAEDLGAHFILAEGVIHVTQPETAVAAARSALPEDAWPVGAFHVATTLTGSALLALALKHGVLDAAQVWAAAHVDEDWNREKWGADEEVDARRASKFRDFEVAAKVLNTL</sequence>
<evidence type="ECO:0000256" key="1">
    <source>
        <dbReference type="ARBA" id="ARBA00008231"/>
    </source>
</evidence>
<reference evidence="5" key="1">
    <citation type="submission" date="2020-02" db="EMBL/GenBank/DDBJ databases">
        <title>Draft genome sequence of Candidatus Afipia apatlaquensis IBT-C3, a potential strain for decolorization of textile dyes.</title>
        <authorList>
            <person name="Sanchez-Reyes A."/>
            <person name="Breton-Deval L."/>
            <person name="Mangelson H."/>
            <person name="Sanchez-Flores A."/>
        </authorList>
    </citation>
    <scope>NUCLEOTIDE SEQUENCE [LARGE SCALE GENOMIC DNA]</scope>
    <source>
        <strain evidence="5">IBT-C3</strain>
    </source>
</reference>
<organism evidence="5 6">
    <name type="scientific">Candidatus Afipia apatlaquensis</name>
    <dbReference type="NCBI Taxonomy" id="2712852"/>
    <lineage>
        <taxon>Bacteria</taxon>
        <taxon>Pseudomonadati</taxon>
        <taxon>Pseudomonadota</taxon>
        <taxon>Alphaproteobacteria</taxon>
        <taxon>Hyphomicrobiales</taxon>
        <taxon>Nitrobacteraceae</taxon>
        <taxon>Afipia</taxon>
    </lineage>
</organism>
<comment type="caution">
    <text evidence="5">The sequence shown here is derived from an EMBL/GenBank/DDBJ whole genome shotgun (WGS) entry which is preliminary data.</text>
</comment>
<dbReference type="InterPro" id="IPR011419">
    <property type="entry name" value="ATP12_ATP_synth-F1-assembly"/>
</dbReference>
<dbReference type="InterPro" id="IPR023335">
    <property type="entry name" value="ATP12_ortho_dom_sf"/>
</dbReference>
<dbReference type="PANTHER" id="PTHR21013">
    <property type="entry name" value="ATP SYNTHASE MITOCHONDRIAL F1 COMPLEX ASSEMBLY FACTOR 2/ATP12 PROTEIN, MITOCHONDRIAL PRECURSOR"/>
    <property type="match status" value="1"/>
</dbReference>
<feature type="region of interest" description="Disordered" evidence="4">
    <location>
        <begin position="1"/>
        <end position="27"/>
    </location>
</feature>
<evidence type="ECO:0000256" key="2">
    <source>
        <dbReference type="ARBA" id="ARBA00022946"/>
    </source>
</evidence>
<name>A0A7C9RCZ3_9BRAD</name>
<dbReference type="AlphaFoldDB" id="A0A7C9RCZ3"/>
<keyword evidence="3" id="KW-0143">Chaperone</keyword>
<dbReference type="Gene3D" id="1.10.3580.10">
    <property type="entry name" value="ATP12 ATPase"/>
    <property type="match status" value="1"/>
</dbReference>